<dbReference type="SUPFAM" id="SSF53901">
    <property type="entry name" value="Thiolase-like"/>
    <property type="match status" value="2"/>
</dbReference>
<organism evidence="3 4">
    <name type="scientific">Streptomyces cyanogenus</name>
    <dbReference type="NCBI Taxonomy" id="80860"/>
    <lineage>
        <taxon>Bacteria</taxon>
        <taxon>Bacillati</taxon>
        <taxon>Actinomycetota</taxon>
        <taxon>Actinomycetes</taxon>
        <taxon>Kitasatosporales</taxon>
        <taxon>Streptomycetaceae</taxon>
        <taxon>Streptomyces</taxon>
    </lineage>
</organism>
<keyword evidence="4" id="KW-1185">Reference proteome</keyword>
<name>A0ABX7TJD3_STRCY</name>
<protein>
    <submittedName>
        <fullName evidence="3">3-oxoacyl-[acyl-carrier-protein] synthase 3</fullName>
        <ecNumber evidence="3">2.3.1.180</ecNumber>
    </submittedName>
</protein>
<gene>
    <name evidence="3" type="primary">fabH1</name>
    <name evidence="3" type="ORF">S1361_04930</name>
</gene>
<dbReference type="EC" id="2.3.1.180" evidence="3"/>
<dbReference type="PANTHER" id="PTHR34069:SF2">
    <property type="entry name" value="BETA-KETOACYL-[ACYL-CARRIER-PROTEIN] SYNTHASE III"/>
    <property type="match status" value="1"/>
</dbReference>
<dbReference type="Pfam" id="PF08545">
    <property type="entry name" value="ACP_syn_III"/>
    <property type="match status" value="1"/>
</dbReference>
<evidence type="ECO:0000313" key="4">
    <source>
        <dbReference type="Proteomes" id="UP000663908"/>
    </source>
</evidence>
<accession>A0ABX7TJD3</accession>
<proteinExistence type="predicted"/>
<keyword evidence="3" id="KW-0012">Acyltransferase</keyword>
<dbReference type="PANTHER" id="PTHR34069">
    <property type="entry name" value="3-OXOACYL-[ACYL-CARRIER-PROTEIN] SYNTHASE 3"/>
    <property type="match status" value="1"/>
</dbReference>
<dbReference type="EMBL" id="CP071839">
    <property type="protein sequence ID" value="QTD96682.1"/>
    <property type="molecule type" value="Genomic_DNA"/>
</dbReference>
<reference evidence="3 4" key="1">
    <citation type="submission" date="2021-03" db="EMBL/GenBank/DDBJ databases">
        <title>Complete genome sequence of Streptomyces cyanogenus S136, producer of anticancer angucycline landomycin A.</title>
        <authorList>
            <person name="Hrab P."/>
            <person name="Ruckert C."/>
            <person name="Busche T."/>
            <person name="Ostash I."/>
            <person name="Kalinowski J."/>
            <person name="Fedorenko V."/>
            <person name="Yushchuk O."/>
            <person name="Ostash B."/>
        </authorList>
    </citation>
    <scope>NUCLEOTIDE SEQUENCE [LARGE SCALE GENOMIC DNA]</scope>
    <source>
        <strain evidence="3 4">S136</strain>
    </source>
</reference>
<dbReference type="GO" id="GO:0033818">
    <property type="term" value="F:beta-ketoacyl-acyl-carrier-protein synthase III activity"/>
    <property type="evidence" value="ECO:0007669"/>
    <property type="project" value="UniProtKB-EC"/>
</dbReference>
<dbReference type="InterPro" id="IPR013751">
    <property type="entry name" value="ACP_syn_III_N"/>
</dbReference>
<evidence type="ECO:0000259" key="2">
    <source>
        <dbReference type="Pfam" id="PF08545"/>
    </source>
</evidence>
<sequence>MTNPPFFIAGTGAALPGSPVSNDEMAEVLGVSPQWMELFSGIRCRHLCWDPATGDLTHSLADLCEEAADAALNAAGLSPSDLDFLILSTSTPDTLLPTTATVAADRLGLKGLPVYQLQAGCSGAVQALEMAGALIAAGRRTGLVVGGEVTDRFLDISRRPAALPGDDSAGCLLLGDAAGAAAITADPVGACLAVSGLVHRFEGLGRAPGRIVDWNGAGQAGPGRRMLYEDHEAVGACVPALAVDVLDAVLAGVDWQWAEIRYLLPPQLSGRTAERFAAGLGMEGPHEISCVAETGNAASALPLLQLDRLAAEAEEGDRAVALVVEPSKWIVAGLALERVRPAAP</sequence>
<keyword evidence="1" id="KW-0963">Cytoplasm</keyword>
<dbReference type="Proteomes" id="UP000663908">
    <property type="component" value="Chromosome"/>
</dbReference>
<dbReference type="RefSeq" id="WP_208030617.1">
    <property type="nucleotide sequence ID" value="NZ_CP071839.1"/>
</dbReference>
<keyword evidence="3" id="KW-0808">Transferase</keyword>
<evidence type="ECO:0000256" key="1">
    <source>
        <dbReference type="ARBA" id="ARBA00022490"/>
    </source>
</evidence>
<dbReference type="InterPro" id="IPR016039">
    <property type="entry name" value="Thiolase-like"/>
</dbReference>
<evidence type="ECO:0000313" key="3">
    <source>
        <dbReference type="EMBL" id="QTD96682.1"/>
    </source>
</evidence>
<feature type="domain" description="Beta-ketoacyl-[acyl-carrier-protein] synthase III N-terminal" evidence="2">
    <location>
        <begin position="117"/>
        <end position="186"/>
    </location>
</feature>
<dbReference type="Gene3D" id="3.40.47.10">
    <property type="match status" value="2"/>
</dbReference>